<dbReference type="PANTHER" id="PTHR10434:SF11">
    <property type="entry name" value="1-ACYL-SN-GLYCEROL-3-PHOSPHATE ACYLTRANSFERASE"/>
    <property type="match status" value="1"/>
</dbReference>
<feature type="transmembrane region" description="Helical" evidence="4">
    <location>
        <begin position="26"/>
        <end position="50"/>
    </location>
</feature>
<keyword evidence="4" id="KW-0812">Transmembrane</keyword>
<dbReference type="SMART" id="SM00563">
    <property type="entry name" value="PlsC"/>
    <property type="match status" value="1"/>
</dbReference>
<dbReference type="Proteomes" id="UP001446205">
    <property type="component" value="Unassembled WGS sequence"/>
</dbReference>
<accession>A0ABU9DB67</accession>
<evidence type="ECO:0000256" key="2">
    <source>
        <dbReference type="ARBA" id="ARBA00022679"/>
    </source>
</evidence>
<evidence type="ECO:0000256" key="4">
    <source>
        <dbReference type="SAM" id="Phobius"/>
    </source>
</evidence>
<gene>
    <name evidence="6" type="ORF">WOB96_13510</name>
</gene>
<dbReference type="EMBL" id="JBBPCO010000015">
    <property type="protein sequence ID" value="MEK8090770.1"/>
    <property type="molecule type" value="Genomic_DNA"/>
</dbReference>
<keyword evidence="4" id="KW-1133">Transmembrane helix</keyword>
<dbReference type="RefSeq" id="WP_341371826.1">
    <property type="nucleotide sequence ID" value="NZ_JBBPCO010000015.1"/>
</dbReference>
<evidence type="ECO:0000313" key="7">
    <source>
        <dbReference type="Proteomes" id="UP001446205"/>
    </source>
</evidence>
<comment type="pathway">
    <text evidence="1">Lipid metabolism.</text>
</comment>
<keyword evidence="3 6" id="KW-0012">Acyltransferase</keyword>
<dbReference type="InterPro" id="IPR002123">
    <property type="entry name" value="Plipid/glycerol_acylTrfase"/>
</dbReference>
<keyword evidence="4" id="KW-0472">Membrane</keyword>
<comment type="caution">
    <text evidence="6">The sequence shown here is derived from an EMBL/GenBank/DDBJ whole genome shotgun (WGS) entry which is preliminary data.</text>
</comment>
<proteinExistence type="predicted"/>
<keyword evidence="7" id="KW-1185">Reference proteome</keyword>
<reference evidence="6 7" key="1">
    <citation type="submission" date="2024-04" db="EMBL/GenBank/DDBJ databases">
        <authorList>
            <person name="Abashina T."/>
            <person name="Shaikin A."/>
        </authorList>
    </citation>
    <scope>NUCLEOTIDE SEQUENCE [LARGE SCALE GENOMIC DNA]</scope>
    <source>
        <strain evidence="6 7">AAFK</strain>
    </source>
</reference>
<dbReference type="PANTHER" id="PTHR10434">
    <property type="entry name" value="1-ACYL-SN-GLYCEROL-3-PHOSPHATE ACYLTRANSFERASE"/>
    <property type="match status" value="1"/>
</dbReference>
<evidence type="ECO:0000256" key="3">
    <source>
        <dbReference type="ARBA" id="ARBA00023315"/>
    </source>
</evidence>
<evidence type="ECO:0000256" key="1">
    <source>
        <dbReference type="ARBA" id="ARBA00005189"/>
    </source>
</evidence>
<organism evidence="6 7">
    <name type="scientific">Thermithiobacillus plumbiphilus</name>
    <dbReference type="NCBI Taxonomy" id="1729899"/>
    <lineage>
        <taxon>Bacteria</taxon>
        <taxon>Pseudomonadati</taxon>
        <taxon>Pseudomonadota</taxon>
        <taxon>Acidithiobacillia</taxon>
        <taxon>Acidithiobacillales</taxon>
        <taxon>Thermithiobacillaceae</taxon>
        <taxon>Thermithiobacillus</taxon>
    </lineage>
</organism>
<dbReference type="SUPFAM" id="SSF69593">
    <property type="entry name" value="Glycerol-3-phosphate (1)-acyltransferase"/>
    <property type="match status" value="1"/>
</dbReference>
<evidence type="ECO:0000313" key="6">
    <source>
        <dbReference type="EMBL" id="MEK8090770.1"/>
    </source>
</evidence>
<dbReference type="Pfam" id="PF01553">
    <property type="entry name" value="Acyltransferase"/>
    <property type="match status" value="1"/>
</dbReference>
<dbReference type="CDD" id="cd07989">
    <property type="entry name" value="LPLAT_AGPAT-like"/>
    <property type="match status" value="1"/>
</dbReference>
<keyword evidence="2" id="KW-0808">Transferase</keyword>
<feature type="domain" description="Phospholipid/glycerol acyltransferase" evidence="5">
    <location>
        <begin position="97"/>
        <end position="205"/>
    </location>
</feature>
<evidence type="ECO:0000259" key="5">
    <source>
        <dbReference type="SMART" id="SM00563"/>
    </source>
</evidence>
<sequence>MTPMSNFGVLARLGRQCHQWTDALTYYALLGFFGLLCLSWSMLASILYPLLPRRWGIPLGRFMIHWIFRLFVSAMHASGRIRCDLDVLNELRDKPGLLIAANHPGLLDAVLMVAYLPQVACIMKAEIWDNLFLGGGARLAGYLRNDSPLTLVRQGAQKLRDGEQLLVFPEGSRTRDWPASRCKKGFALMAAKSHAPIQLVYIESNQRFLGHGWPLLRRPDFPLHFRVRLGPCLVAGKVDDTLREVENSFRKALS</sequence>
<name>A0ABU9DB67_9PROT</name>
<dbReference type="GO" id="GO:0016746">
    <property type="term" value="F:acyltransferase activity"/>
    <property type="evidence" value="ECO:0007669"/>
    <property type="project" value="UniProtKB-KW"/>
</dbReference>
<protein>
    <submittedName>
        <fullName evidence="6">Lysophospholipid acyltransferase family protein</fullName>
    </submittedName>
</protein>